<name>A0AAD9L9M5_9STRA</name>
<evidence type="ECO:0000313" key="1">
    <source>
        <dbReference type="EMBL" id="KAK1928340.1"/>
    </source>
</evidence>
<proteinExistence type="predicted"/>
<dbReference type="EMBL" id="JASMQC010000076">
    <property type="protein sequence ID" value="KAK1928340.1"/>
    <property type="molecule type" value="Genomic_DNA"/>
</dbReference>
<comment type="caution">
    <text evidence="1">The sequence shown here is derived from an EMBL/GenBank/DDBJ whole genome shotgun (WGS) entry which is preliminary data.</text>
</comment>
<evidence type="ECO:0000313" key="3">
    <source>
        <dbReference type="Proteomes" id="UP001259832"/>
    </source>
</evidence>
<protein>
    <submittedName>
        <fullName evidence="1">Uncharacterized protein</fullName>
    </submittedName>
</protein>
<dbReference type="EMBL" id="JASMQC010000033">
    <property type="protein sequence ID" value="KAK1931698.1"/>
    <property type="molecule type" value="Genomic_DNA"/>
</dbReference>
<gene>
    <name evidence="2" type="ORF">P3T76_013027</name>
    <name evidence="1" type="ORF">P3T76_016196</name>
</gene>
<dbReference type="Proteomes" id="UP001259832">
    <property type="component" value="Unassembled WGS sequence"/>
</dbReference>
<sequence>MTSRSNHQLEDIVKKLQRLSWVYGLQMQPCCTMQMTQPKFRLVFDKQSSVFGQPRSVHRSRFRATTAALRLSMGFALVVHFVEPPSRDGIAWQVTLVAGGLWAITERRFGAITDSGPDVKWIANEGLNLKWEWCVSHVVNAATKMACGLTQKSYNLEMSELLNKLSQMCYDTSSKSSMGDLLKSLMVMLGKGNAVKVIVYKPYRFLGMAGSTQCVLDKWKALEAWYNEWIAKHIRARKRPPPGFPLAGHRQDLVQLLSVLPPIFLVTKRSYVENANQVHVLLSLYTARMTALSLDDPIRRHDTAPANVMCIQPYQFTALVANTRFGLKKTTFYHNFFRRYVDASYIASGSYIFEMQLMLHPVVKHVGGPMDEVVEVVTRTEGIYPRTGFLLMLLLFTAQQVRRLIANGLKILFDDHSGLQMTSAAPESGLHASLQHGLDRVLTV</sequence>
<reference evidence="1" key="1">
    <citation type="submission" date="2023-08" db="EMBL/GenBank/DDBJ databases">
        <title>Reference Genome Resource for the Citrus Pathogen Phytophthora citrophthora.</title>
        <authorList>
            <person name="Moller H."/>
            <person name="Coetzee B."/>
            <person name="Rose L.J."/>
            <person name="Van Niekerk J.M."/>
        </authorList>
    </citation>
    <scope>NUCLEOTIDE SEQUENCE</scope>
    <source>
        <strain evidence="1">STE-U-9442</strain>
    </source>
</reference>
<dbReference type="AlphaFoldDB" id="A0AAD9L9M5"/>
<organism evidence="1 3">
    <name type="scientific">Phytophthora citrophthora</name>
    <dbReference type="NCBI Taxonomy" id="4793"/>
    <lineage>
        <taxon>Eukaryota</taxon>
        <taxon>Sar</taxon>
        <taxon>Stramenopiles</taxon>
        <taxon>Oomycota</taxon>
        <taxon>Peronosporomycetes</taxon>
        <taxon>Peronosporales</taxon>
        <taxon>Peronosporaceae</taxon>
        <taxon>Phytophthora</taxon>
    </lineage>
</organism>
<keyword evidence="3" id="KW-1185">Reference proteome</keyword>
<evidence type="ECO:0000313" key="2">
    <source>
        <dbReference type="EMBL" id="KAK1931698.1"/>
    </source>
</evidence>
<accession>A0AAD9L9M5</accession>